<proteinExistence type="predicted"/>
<organism evidence="4 5">
    <name type="scientific">Croceicoccus naphthovorans</name>
    <dbReference type="NCBI Taxonomy" id="1348774"/>
    <lineage>
        <taxon>Bacteria</taxon>
        <taxon>Pseudomonadati</taxon>
        <taxon>Pseudomonadota</taxon>
        <taxon>Alphaproteobacteria</taxon>
        <taxon>Sphingomonadales</taxon>
        <taxon>Erythrobacteraceae</taxon>
        <taxon>Croceicoccus</taxon>
    </lineage>
</organism>
<dbReference type="RefSeq" id="WP_047819971.1">
    <property type="nucleotide sequence ID" value="NZ_CP011770.1"/>
</dbReference>
<feature type="domain" description="DUF2460" evidence="1">
    <location>
        <begin position="573"/>
        <end position="774"/>
    </location>
</feature>
<dbReference type="Pfam" id="PF09343">
    <property type="entry name" value="DUF2460"/>
    <property type="match status" value="1"/>
</dbReference>
<evidence type="ECO:0000313" key="4">
    <source>
        <dbReference type="EMBL" id="AKM09281.1"/>
    </source>
</evidence>
<dbReference type="EMBL" id="CP011770">
    <property type="protein sequence ID" value="AKM09281.1"/>
    <property type="molecule type" value="Genomic_DNA"/>
</dbReference>
<dbReference type="STRING" id="1348774.AB433_03680"/>
<evidence type="ECO:0008006" key="6">
    <source>
        <dbReference type="Google" id="ProtNLM"/>
    </source>
</evidence>
<feature type="domain" description="Non-contractile tail sheath TIM barrel" evidence="3">
    <location>
        <begin position="211"/>
        <end position="557"/>
    </location>
</feature>
<accession>A0A0G3XF62</accession>
<feature type="domain" description="Non-contractile tail sheath N-terminal" evidence="2">
    <location>
        <begin position="17"/>
        <end position="206"/>
    </location>
</feature>
<dbReference type="KEGG" id="cna:AB433_03680"/>
<dbReference type="InterPro" id="IPR011740">
    <property type="entry name" value="DUF2460"/>
</dbReference>
<dbReference type="Proteomes" id="UP000035287">
    <property type="component" value="Chromosome"/>
</dbReference>
<dbReference type="Pfam" id="PF23844">
    <property type="entry name" value="NCTSP_N"/>
    <property type="match status" value="1"/>
</dbReference>
<dbReference type="NCBIfam" id="TIGR02217">
    <property type="entry name" value="chp_TIGR02217"/>
    <property type="match status" value="1"/>
</dbReference>
<sequence length="777" mass="86271">MAYWLAKTRKGQRSDWIQRFDPRFWTVNFPRPMMAAVTTTAPDALRVDCVFYRHNDLAGLIWDSTDRLDHPLTSYETNRDYRRLTVKFRWRSGGVIALDAVNGPTLTIEGRDADGNPRTWYVRLWNYAEGSPNDAVVELPFSSLDGGYFLPYEADPVYAGDVDRMFVSIVPPGYSGSDTALNAPAEGWVELRDIKADGQGAMLAVGDVLVPPHGVGMCTAFDDSGTQTPARLLRNIRALGYRGEIVHYLGMSHYYSLRSEGEDFVVDKNAPAFNVAAEAWHRDYFSKCREMGFEPIASLSYELLAMHCPQDWTQRDLQGQPALTGWDPPSNLLSPANAEAMAYLQKIGRASIGLMRDAGVAARFQIGEPWWWTYQDGRICLYDDAAREAFGGSPVAIPSLRDALDTSQTNLLSLAGTILAQSTLSLRDAVRDQALPEACDVRLLAFLPTLLDPATPEARRANLPMEWSAPAFDRLQVEDYDWLTGGQDGARMSAYAAVNDRLAYPIEAQDYLSGFVLRPQDASEFWSRIDKGLDEAGRRGVPRRFVWASPHVMRDGYVRLPQPDEEDTMQSFDDVSYPLALGRGSAVVPEFSTTIVITASGHEHRNSVWSDARLRFDVGPGIRSEAELGVLLAFFRARRGAARGFRLRDTNDFSSNGMIEEPTPFDQLLGIGDGATVAYPLVKHYGSGGDAQRRRITRPDPASIKVSVDGIETADWSFEEYGVIRLSDAPIQGADIRAGFLFDVPVRFAEDRLEISSAVFAAGEAPSVPLIELREDR</sequence>
<gene>
    <name evidence="4" type="ORF">AB433_03680</name>
</gene>
<evidence type="ECO:0000259" key="1">
    <source>
        <dbReference type="Pfam" id="PF09343"/>
    </source>
</evidence>
<dbReference type="Pfam" id="PF23845">
    <property type="entry name" value="TIM-barrel_NCTSP"/>
    <property type="match status" value="1"/>
</dbReference>
<reference evidence="4 5" key="1">
    <citation type="submission" date="2015-06" db="EMBL/GenBank/DDBJ databases">
        <authorList>
            <person name="Zeng Y."/>
            <person name="Huang Y."/>
        </authorList>
    </citation>
    <scope>NUCLEOTIDE SEQUENCE [LARGE SCALE GENOMIC DNA]</scope>
    <source>
        <strain evidence="4 5">PQ-2</strain>
    </source>
</reference>
<evidence type="ECO:0000259" key="2">
    <source>
        <dbReference type="Pfam" id="PF23844"/>
    </source>
</evidence>
<keyword evidence="5" id="KW-1185">Reference proteome</keyword>
<name>A0A0G3XF62_9SPHN</name>
<dbReference type="AlphaFoldDB" id="A0A0G3XF62"/>
<dbReference type="InterPro" id="IPR057122">
    <property type="entry name" value="TIM-barrel_NCTSP"/>
</dbReference>
<dbReference type="OrthoDB" id="1685145at2"/>
<dbReference type="InterPro" id="IPR057102">
    <property type="entry name" value="NCTSP_N"/>
</dbReference>
<evidence type="ECO:0000259" key="3">
    <source>
        <dbReference type="Pfam" id="PF23845"/>
    </source>
</evidence>
<protein>
    <recommendedName>
        <fullName evidence="6">TIGR02217 family protein</fullName>
    </recommendedName>
</protein>
<dbReference type="PATRIC" id="fig|1348774.3.peg.766"/>
<evidence type="ECO:0000313" key="5">
    <source>
        <dbReference type="Proteomes" id="UP000035287"/>
    </source>
</evidence>